<dbReference type="EMBL" id="KE125119">
    <property type="protein sequence ID" value="EPB71317.1"/>
    <property type="molecule type" value="Genomic_DNA"/>
</dbReference>
<gene>
    <name evidence="1" type="ORF">ANCCEY_09586</name>
</gene>
<evidence type="ECO:0008006" key="3">
    <source>
        <dbReference type="Google" id="ProtNLM"/>
    </source>
</evidence>
<dbReference type="Gene3D" id="3.40.50.620">
    <property type="entry name" value="HUPs"/>
    <property type="match status" value="1"/>
</dbReference>
<keyword evidence="2" id="KW-1185">Reference proteome</keyword>
<dbReference type="PANTHER" id="PTHR11933:SF5">
    <property type="entry name" value="MITOCHONDRIAL TRNA-SPECIFIC 2-THIOURIDYLASE 1"/>
    <property type="match status" value="1"/>
</dbReference>
<organism evidence="1 2">
    <name type="scientific">Ancylostoma ceylanicum</name>
    <dbReference type="NCBI Taxonomy" id="53326"/>
    <lineage>
        <taxon>Eukaryota</taxon>
        <taxon>Metazoa</taxon>
        <taxon>Ecdysozoa</taxon>
        <taxon>Nematoda</taxon>
        <taxon>Chromadorea</taxon>
        <taxon>Rhabditida</taxon>
        <taxon>Rhabditina</taxon>
        <taxon>Rhabditomorpha</taxon>
        <taxon>Strongyloidea</taxon>
        <taxon>Ancylostomatidae</taxon>
        <taxon>Ancylostomatinae</taxon>
        <taxon>Ancylostoma</taxon>
    </lineage>
</organism>
<reference evidence="1 2" key="1">
    <citation type="submission" date="2013-05" db="EMBL/GenBank/DDBJ databases">
        <title>Draft genome of the parasitic nematode Anyclostoma ceylanicum.</title>
        <authorList>
            <person name="Mitreva M."/>
        </authorList>
    </citation>
    <scope>NUCLEOTIDE SEQUENCE [LARGE SCALE GENOMIC DNA]</scope>
</reference>
<dbReference type="GO" id="GO:0005739">
    <property type="term" value="C:mitochondrion"/>
    <property type="evidence" value="ECO:0007669"/>
    <property type="project" value="TreeGrafter"/>
</dbReference>
<feature type="non-terminal residue" evidence="1">
    <location>
        <position position="130"/>
    </location>
</feature>
<accession>A0A0D6LUL1</accession>
<protein>
    <recommendedName>
        <fullName evidence="3">tRNA methyl transferase</fullName>
    </recommendedName>
</protein>
<dbReference type="PANTHER" id="PTHR11933">
    <property type="entry name" value="TRNA 5-METHYLAMINOMETHYL-2-THIOURIDYLATE -METHYLTRANSFERASE"/>
    <property type="match status" value="1"/>
</dbReference>
<sequence length="130" mass="15010">MLDNYRRGRTVVPDIACNSHIKFDHLHQYAIENLAADFIATGHYASTSYGDFQEKREQGSGQHFLYYRCLFPGIRLLCGVDTLKDQTYFLCSLRQEQLRRAMFPVGSLTKTKVRQIARDQGFDDIADKPE</sequence>
<evidence type="ECO:0000313" key="1">
    <source>
        <dbReference type="EMBL" id="EPB71317.1"/>
    </source>
</evidence>
<dbReference type="Pfam" id="PF03054">
    <property type="entry name" value="tRNA_Me_trans"/>
    <property type="match status" value="1"/>
</dbReference>
<proteinExistence type="predicted"/>
<dbReference type="SUPFAM" id="SSF52402">
    <property type="entry name" value="Adenine nucleotide alpha hydrolases-like"/>
    <property type="match status" value="1"/>
</dbReference>
<dbReference type="GO" id="GO:0002143">
    <property type="term" value="P:tRNA wobble position uridine thiolation"/>
    <property type="evidence" value="ECO:0007669"/>
    <property type="project" value="TreeGrafter"/>
</dbReference>
<evidence type="ECO:0000313" key="2">
    <source>
        <dbReference type="Proteomes" id="UP000054495"/>
    </source>
</evidence>
<dbReference type="AlphaFoldDB" id="A0A0D6LUL1"/>
<dbReference type="Proteomes" id="UP000054495">
    <property type="component" value="Unassembled WGS sequence"/>
</dbReference>
<dbReference type="InterPro" id="IPR014729">
    <property type="entry name" value="Rossmann-like_a/b/a_fold"/>
</dbReference>
<name>A0A0D6LUL1_9BILA</name>